<comment type="caution">
    <text evidence="2">The sequence shown here is derived from an EMBL/GenBank/DDBJ whole genome shotgun (WGS) entry which is preliminary data.</text>
</comment>
<evidence type="ECO:0000313" key="2">
    <source>
        <dbReference type="EMBL" id="KTS69687.1"/>
    </source>
</evidence>
<dbReference type="Proteomes" id="UP000071979">
    <property type="component" value="Unassembled WGS sequence"/>
</dbReference>
<dbReference type="RefSeq" id="WP_058776354.1">
    <property type="nucleotide sequence ID" value="NZ_LDSD01000007.1"/>
</dbReference>
<keyword evidence="1" id="KW-0812">Transmembrane</keyword>
<keyword evidence="1" id="KW-0472">Membrane</keyword>
<feature type="transmembrane region" description="Helical" evidence="1">
    <location>
        <begin position="67"/>
        <end position="85"/>
    </location>
</feature>
<feature type="transmembrane region" description="Helical" evidence="1">
    <location>
        <begin position="7"/>
        <end position="25"/>
    </location>
</feature>
<keyword evidence="1" id="KW-1133">Transmembrane helix</keyword>
<protein>
    <submittedName>
        <fullName evidence="2">Uncharacterized protein</fullName>
    </submittedName>
</protein>
<evidence type="ECO:0000313" key="3">
    <source>
        <dbReference type="Proteomes" id="UP000071979"/>
    </source>
</evidence>
<feature type="transmembrane region" description="Helical" evidence="1">
    <location>
        <begin position="37"/>
        <end position="55"/>
    </location>
</feature>
<sequence length="86" mass="9619">MHTVVTLICGFALFGIFLTFGWLWHLGPFPSELTTKSFIAVWVIIAFINMWTGINKAGYAFSEELSVLPYVLLPPVIAAGFVLLLW</sequence>
<gene>
    <name evidence="2" type="ORF">SA3R_00205</name>
</gene>
<name>A0A8E1VA29_9GAMM</name>
<accession>A0A8E1VA29</accession>
<dbReference type="AlphaFoldDB" id="A0A8E1VA29"/>
<organism evidence="2 3">
    <name type="scientific">Pantoea dispersa</name>
    <dbReference type="NCBI Taxonomy" id="59814"/>
    <lineage>
        <taxon>Bacteria</taxon>
        <taxon>Pseudomonadati</taxon>
        <taxon>Pseudomonadota</taxon>
        <taxon>Gammaproteobacteria</taxon>
        <taxon>Enterobacterales</taxon>
        <taxon>Erwiniaceae</taxon>
        <taxon>Pantoea</taxon>
    </lineage>
</organism>
<proteinExistence type="predicted"/>
<dbReference type="EMBL" id="LDSE01000001">
    <property type="protein sequence ID" value="KTS69687.1"/>
    <property type="molecule type" value="Genomic_DNA"/>
</dbReference>
<reference evidence="2 3" key="1">
    <citation type="journal article" date="2016" name="Front. Microbiol.">
        <title>Genomic Resource of Rice Seed Associated Bacteria.</title>
        <authorList>
            <person name="Midha S."/>
            <person name="Bansal K."/>
            <person name="Sharma S."/>
            <person name="Kumar N."/>
            <person name="Patil P.P."/>
            <person name="Chaudhry V."/>
            <person name="Patil P.B."/>
        </authorList>
    </citation>
    <scope>NUCLEOTIDE SEQUENCE [LARGE SCALE GENOMIC DNA]</scope>
    <source>
        <strain evidence="2 3">SA3</strain>
    </source>
</reference>
<evidence type="ECO:0000256" key="1">
    <source>
        <dbReference type="SAM" id="Phobius"/>
    </source>
</evidence>